<dbReference type="AlphaFoldDB" id="Q1N5M3"/>
<protein>
    <submittedName>
        <fullName evidence="3">Acyl-CoA thioesterase II, putative</fullName>
    </submittedName>
</protein>
<evidence type="ECO:0000313" key="4">
    <source>
        <dbReference type="Proteomes" id="UP000004263"/>
    </source>
</evidence>
<feature type="domain" description="Acyl-CoA thioesterase-like N-terminal HotDog" evidence="1">
    <location>
        <begin position="20"/>
        <end position="104"/>
    </location>
</feature>
<gene>
    <name evidence="3" type="ORF">RED65_11014</name>
</gene>
<name>Q1N5M3_9GAMM</name>
<feature type="domain" description="Acyl-CoA thioesterase-like C-terminal" evidence="2">
    <location>
        <begin position="126"/>
        <end position="262"/>
    </location>
</feature>
<dbReference type="OrthoDB" id="7059210at2"/>
<dbReference type="RefSeq" id="WP_007017337.1">
    <property type="nucleotide sequence ID" value="NZ_CH724113.1"/>
</dbReference>
<organism evidence="3 4">
    <name type="scientific">Bermanella marisrubri</name>
    <dbReference type="NCBI Taxonomy" id="207949"/>
    <lineage>
        <taxon>Bacteria</taxon>
        <taxon>Pseudomonadati</taxon>
        <taxon>Pseudomonadota</taxon>
        <taxon>Gammaproteobacteria</taxon>
        <taxon>Oceanospirillales</taxon>
        <taxon>Oceanospirillaceae</taxon>
        <taxon>Bermanella</taxon>
    </lineage>
</organism>
<accession>Q1N5M3</accession>
<reference evidence="3 4" key="1">
    <citation type="submission" date="2006-03" db="EMBL/GenBank/DDBJ databases">
        <authorList>
            <person name="Pinhassi J."/>
            <person name="Pedros-Alio C."/>
            <person name="Ferriera S."/>
            <person name="Johnson J."/>
            <person name="Kravitz S."/>
            <person name="Halpern A."/>
            <person name="Remington K."/>
            <person name="Beeson K."/>
            <person name="Tran B."/>
            <person name="Rogers Y.-H."/>
            <person name="Friedman R."/>
            <person name="Venter J.C."/>
        </authorList>
    </citation>
    <scope>NUCLEOTIDE SEQUENCE [LARGE SCALE GENOMIC DNA]</scope>
    <source>
        <strain evidence="3 4">RED65</strain>
    </source>
</reference>
<dbReference type="InterPro" id="IPR049450">
    <property type="entry name" value="ACOT8-like_C"/>
</dbReference>
<dbReference type="EMBL" id="AAQH01000001">
    <property type="protein sequence ID" value="EAT13919.1"/>
    <property type="molecule type" value="Genomic_DNA"/>
</dbReference>
<dbReference type="Pfam" id="PF13622">
    <property type="entry name" value="4HBT_3"/>
    <property type="match status" value="1"/>
</dbReference>
<dbReference type="Gene3D" id="2.40.160.210">
    <property type="entry name" value="Acyl-CoA thioesterase, double hotdog domain"/>
    <property type="match status" value="1"/>
</dbReference>
<dbReference type="HOGENOM" id="CLU_084775_1_0_6"/>
<evidence type="ECO:0000313" key="3">
    <source>
        <dbReference type="EMBL" id="EAT13919.1"/>
    </source>
</evidence>
<dbReference type="Pfam" id="PF20789">
    <property type="entry name" value="4HBT_3C"/>
    <property type="match status" value="1"/>
</dbReference>
<dbReference type="InterPro" id="IPR042171">
    <property type="entry name" value="Acyl-CoA_hotdog"/>
</dbReference>
<dbReference type="STRING" id="207949.RED65_11014"/>
<comment type="caution">
    <text evidence="3">The sequence shown here is derived from an EMBL/GenBank/DDBJ whole genome shotgun (WGS) entry which is preliminary data.</text>
</comment>
<evidence type="ECO:0000259" key="2">
    <source>
        <dbReference type="Pfam" id="PF20789"/>
    </source>
</evidence>
<evidence type="ECO:0000259" key="1">
    <source>
        <dbReference type="Pfam" id="PF13622"/>
    </source>
</evidence>
<dbReference type="InterPro" id="IPR049449">
    <property type="entry name" value="TesB_ACOT8-like_N"/>
</dbReference>
<keyword evidence="4" id="KW-1185">Reference proteome</keyword>
<dbReference type="Proteomes" id="UP000004263">
    <property type="component" value="Unassembled WGS sequence"/>
</dbReference>
<dbReference type="InterPro" id="IPR029069">
    <property type="entry name" value="HotDog_dom_sf"/>
</dbReference>
<proteinExistence type="predicted"/>
<dbReference type="SUPFAM" id="SSF54637">
    <property type="entry name" value="Thioesterase/thiol ester dehydrase-isomerase"/>
    <property type="match status" value="2"/>
</dbReference>
<sequence>MKNLSQYFELAAGSEPFSIDPTWAQGRSVFGGLSAALLLVHIEQQTGLTDKELRTLNVHFSGAITADEPCQLSYETISEGRSVIQVQARLLQGNQCKTLVMACFAKNRDSDIRHQAEILTPSKSREQAQKMPFIKGVVPDFIQHLDLRFTSKALPFSGADQGIITGYMNFNDPHSEFNDASVVALIDAWPPAVFPMLKGPAPGSSVTWNIEFIQPRTELAQDDSLYYECEVKQADLGYAHTEAKIFHPNGELIAFSRQLVAVYDKR</sequence>